<proteinExistence type="inferred from homology"/>
<evidence type="ECO:0000313" key="11">
    <source>
        <dbReference type="Proteomes" id="UP000193685"/>
    </source>
</evidence>
<evidence type="ECO:0000256" key="9">
    <source>
        <dbReference type="SAM" id="Coils"/>
    </source>
</evidence>
<sequence>MAGGNLELFKFGFYVMFPIGSMYYFGSPDFFEHYVKHLKFWPDEEKTNRPPVEREDIKQALADLKQQRLEKKQQMLKSVDRNAEV</sequence>
<organism evidence="10 11">
    <name type="scientific">Protomyces lactucae-debilis</name>
    <dbReference type="NCBI Taxonomy" id="2754530"/>
    <lineage>
        <taxon>Eukaryota</taxon>
        <taxon>Fungi</taxon>
        <taxon>Dikarya</taxon>
        <taxon>Ascomycota</taxon>
        <taxon>Taphrinomycotina</taxon>
        <taxon>Taphrinomycetes</taxon>
        <taxon>Taphrinales</taxon>
        <taxon>Protomycetaceae</taxon>
        <taxon>Protomyces</taxon>
    </lineage>
</organism>
<keyword evidence="3" id="KW-0812">Transmembrane</keyword>
<evidence type="ECO:0000256" key="3">
    <source>
        <dbReference type="ARBA" id="ARBA00022692"/>
    </source>
</evidence>
<name>A0A1Y2FUX6_PROLT</name>
<keyword evidence="11" id="KW-1185">Reference proteome</keyword>
<dbReference type="GO" id="GO:0051082">
    <property type="term" value="F:unfolded protein binding"/>
    <property type="evidence" value="ECO:0007669"/>
    <property type="project" value="TreeGrafter"/>
</dbReference>
<keyword evidence="7" id="KW-0472">Membrane</keyword>
<evidence type="ECO:0000256" key="6">
    <source>
        <dbReference type="ARBA" id="ARBA00023128"/>
    </source>
</evidence>
<gene>
    <name evidence="10" type="ORF">BCR37DRAFT_390804</name>
</gene>
<evidence type="ECO:0000256" key="7">
    <source>
        <dbReference type="ARBA" id="ARBA00023136"/>
    </source>
</evidence>
<dbReference type="GeneID" id="63787514"/>
<dbReference type="PANTHER" id="PTHR33968:SF1">
    <property type="entry name" value="PROTEIN PET100 HOMOLOG, MITOCHONDRIAL"/>
    <property type="match status" value="1"/>
</dbReference>
<dbReference type="InterPro" id="IPR018625">
    <property type="entry name" value="Pet100"/>
</dbReference>
<evidence type="ECO:0000256" key="8">
    <source>
        <dbReference type="ARBA" id="ARBA00038077"/>
    </source>
</evidence>
<accession>A0A1Y2FUX6</accession>
<evidence type="ECO:0008006" key="12">
    <source>
        <dbReference type="Google" id="ProtNLM"/>
    </source>
</evidence>
<dbReference type="GO" id="GO:0033617">
    <property type="term" value="P:mitochondrial respiratory chain complex IV assembly"/>
    <property type="evidence" value="ECO:0007669"/>
    <property type="project" value="InterPro"/>
</dbReference>
<dbReference type="STRING" id="56484.A0A1Y2FUX6"/>
<evidence type="ECO:0000256" key="2">
    <source>
        <dbReference type="ARBA" id="ARBA00004325"/>
    </source>
</evidence>
<evidence type="ECO:0000256" key="5">
    <source>
        <dbReference type="ARBA" id="ARBA00022989"/>
    </source>
</evidence>
<feature type="coiled-coil region" evidence="9">
    <location>
        <begin position="54"/>
        <end position="82"/>
    </location>
</feature>
<keyword evidence="5" id="KW-1133">Transmembrane helix</keyword>
<evidence type="ECO:0000313" key="10">
    <source>
        <dbReference type="EMBL" id="ORY87094.1"/>
    </source>
</evidence>
<protein>
    <recommendedName>
        <fullName evidence="12">Mitochondrial cytochrome c oxidase assembly factor</fullName>
    </recommendedName>
</protein>
<comment type="subcellular location">
    <subcellularLocation>
        <location evidence="1">Membrane</location>
        <topology evidence="1">Single-pass membrane protein</topology>
    </subcellularLocation>
    <subcellularLocation>
        <location evidence="2">Mitochondrion membrane</location>
    </subcellularLocation>
</comment>
<evidence type="ECO:0000256" key="1">
    <source>
        <dbReference type="ARBA" id="ARBA00004167"/>
    </source>
</evidence>
<dbReference type="PANTHER" id="PTHR33968">
    <property type="entry name" value="PROTEIN PET100 HOMOLOG, MITOCHONDRIAL"/>
    <property type="match status" value="1"/>
</dbReference>
<reference evidence="10 11" key="1">
    <citation type="submission" date="2016-07" db="EMBL/GenBank/DDBJ databases">
        <title>Pervasive Adenine N6-methylation of Active Genes in Fungi.</title>
        <authorList>
            <consortium name="DOE Joint Genome Institute"/>
            <person name="Mondo S.J."/>
            <person name="Dannebaum R.O."/>
            <person name="Kuo R.C."/>
            <person name="Labutti K."/>
            <person name="Haridas S."/>
            <person name="Kuo A."/>
            <person name="Salamov A."/>
            <person name="Ahrendt S.R."/>
            <person name="Lipzen A."/>
            <person name="Sullivan W."/>
            <person name="Andreopoulos W.B."/>
            <person name="Clum A."/>
            <person name="Lindquist E."/>
            <person name="Daum C."/>
            <person name="Ramamoorthy G.K."/>
            <person name="Gryganskyi A."/>
            <person name="Culley D."/>
            <person name="Magnuson J.K."/>
            <person name="James T.Y."/>
            <person name="O'Malley M.A."/>
            <person name="Stajich J.E."/>
            <person name="Spatafora J.W."/>
            <person name="Visel A."/>
            <person name="Grigoriev I.V."/>
        </authorList>
    </citation>
    <scope>NUCLEOTIDE SEQUENCE [LARGE SCALE GENOMIC DNA]</scope>
    <source>
        <strain evidence="10 11">12-1054</strain>
    </source>
</reference>
<dbReference type="OrthoDB" id="18175at2759"/>
<dbReference type="Pfam" id="PF09803">
    <property type="entry name" value="Pet100"/>
    <property type="match status" value="1"/>
</dbReference>
<evidence type="ECO:0000256" key="4">
    <source>
        <dbReference type="ARBA" id="ARBA00022946"/>
    </source>
</evidence>
<keyword evidence="4" id="KW-0809">Transit peptide</keyword>
<dbReference type="RefSeq" id="XP_040727950.1">
    <property type="nucleotide sequence ID" value="XM_040870915.1"/>
</dbReference>
<dbReference type="GO" id="GO:0005743">
    <property type="term" value="C:mitochondrial inner membrane"/>
    <property type="evidence" value="ECO:0007669"/>
    <property type="project" value="TreeGrafter"/>
</dbReference>
<dbReference type="EMBL" id="MCFI01000002">
    <property type="protein sequence ID" value="ORY87094.1"/>
    <property type="molecule type" value="Genomic_DNA"/>
</dbReference>
<dbReference type="AlphaFoldDB" id="A0A1Y2FUX6"/>
<comment type="caution">
    <text evidence="10">The sequence shown here is derived from an EMBL/GenBank/DDBJ whole genome shotgun (WGS) entry which is preliminary data.</text>
</comment>
<dbReference type="OMA" id="VIFPIGW"/>
<keyword evidence="6" id="KW-0496">Mitochondrion</keyword>
<comment type="similarity">
    <text evidence="8">Belongs to the PET100 family.</text>
</comment>
<dbReference type="Proteomes" id="UP000193685">
    <property type="component" value="Unassembled WGS sequence"/>
</dbReference>
<keyword evidence="9" id="KW-0175">Coiled coil</keyword>